<gene>
    <name evidence="2" type="ORF">Poly24_54930</name>
</gene>
<dbReference type="EMBL" id="CP036348">
    <property type="protein sequence ID" value="QDV71753.1"/>
    <property type="molecule type" value="Genomic_DNA"/>
</dbReference>
<accession>A0A518K1S0</accession>
<organism evidence="2 3">
    <name type="scientific">Rosistilla carotiformis</name>
    <dbReference type="NCBI Taxonomy" id="2528017"/>
    <lineage>
        <taxon>Bacteria</taxon>
        <taxon>Pseudomonadati</taxon>
        <taxon>Planctomycetota</taxon>
        <taxon>Planctomycetia</taxon>
        <taxon>Pirellulales</taxon>
        <taxon>Pirellulaceae</taxon>
        <taxon>Rosistilla</taxon>
    </lineage>
</organism>
<sequence>MQNEDLAKTVADLKRRIQNLELFALAVLIGAGAYVTAAADSWFAINSGQSIVFGVAFTFCLLVLFLRHHIAELLSRAGLNERVTNLLLGGASVVGMAYLLPALITTLQ</sequence>
<feature type="transmembrane region" description="Helical" evidence="1">
    <location>
        <begin position="43"/>
        <end position="66"/>
    </location>
</feature>
<proteinExistence type="predicted"/>
<feature type="transmembrane region" description="Helical" evidence="1">
    <location>
        <begin position="20"/>
        <end position="37"/>
    </location>
</feature>
<keyword evidence="1" id="KW-0472">Membrane</keyword>
<name>A0A518K1S0_9BACT</name>
<evidence type="ECO:0000256" key="1">
    <source>
        <dbReference type="SAM" id="Phobius"/>
    </source>
</evidence>
<keyword evidence="1" id="KW-1133">Transmembrane helix</keyword>
<evidence type="ECO:0000313" key="2">
    <source>
        <dbReference type="EMBL" id="QDV71753.1"/>
    </source>
</evidence>
<feature type="transmembrane region" description="Helical" evidence="1">
    <location>
        <begin position="86"/>
        <end position="104"/>
    </location>
</feature>
<evidence type="ECO:0000313" key="3">
    <source>
        <dbReference type="Proteomes" id="UP000315082"/>
    </source>
</evidence>
<reference evidence="2 3" key="1">
    <citation type="submission" date="2019-02" db="EMBL/GenBank/DDBJ databases">
        <title>Deep-cultivation of Planctomycetes and their phenomic and genomic characterization uncovers novel biology.</title>
        <authorList>
            <person name="Wiegand S."/>
            <person name="Jogler M."/>
            <person name="Boedeker C."/>
            <person name="Pinto D."/>
            <person name="Vollmers J."/>
            <person name="Rivas-Marin E."/>
            <person name="Kohn T."/>
            <person name="Peeters S.H."/>
            <person name="Heuer A."/>
            <person name="Rast P."/>
            <person name="Oberbeckmann S."/>
            <person name="Bunk B."/>
            <person name="Jeske O."/>
            <person name="Meyerdierks A."/>
            <person name="Storesund J.E."/>
            <person name="Kallscheuer N."/>
            <person name="Luecker S."/>
            <person name="Lage O.M."/>
            <person name="Pohl T."/>
            <person name="Merkel B.J."/>
            <person name="Hornburger P."/>
            <person name="Mueller R.-W."/>
            <person name="Bruemmer F."/>
            <person name="Labrenz M."/>
            <person name="Spormann A.M."/>
            <person name="Op den Camp H."/>
            <person name="Overmann J."/>
            <person name="Amann R."/>
            <person name="Jetten M.S.M."/>
            <person name="Mascher T."/>
            <person name="Medema M.H."/>
            <person name="Devos D.P."/>
            <person name="Kaster A.-K."/>
            <person name="Ovreas L."/>
            <person name="Rohde M."/>
            <person name="Galperin M.Y."/>
            <person name="Jogler C."/>
        </authorList>
    </citation>
    <scope>NUCLEOTIDE SEQUENCE [LARGE SCALE GENOMIC DNA]</scope>
    <source>
        <strain evidence="2 3">Poly24</strain>
    </source>
</reference>
<protein>
    <submittedName>
        <fullName evidence="2">Uncharacterized protein</fullName>
    </submittedName>
</protein>
<dbReference type="AlphaFoldDB" id="A0A518K1S0"/>
<dbReference type="Proteomes" id="UP000315082">
    <property type="component" value="Chromosome"/>
</dbReference>
<keyword evidence="1" id="KW-0812">Transmembrane</keyword>
<dbReference type="KEGG" id="rcf:Poly24_54930"/>
<dbReference type="RefSeq" id="WP_145102458.1">
    <property type="nucleotide sequence ID" value="NZ_CP036348.1"/>
</dbReference>
<keyword evidence="3" id="KW-1185">Reference proteome</keyword>